<gene>
    <name evidence="5" type="ORF">FYJ44_12290</name>
</gene>
<dbReference type="InterPro" id="IPR011701">
    <property type="entry name" value="MFS"/>
</dbReference>
<dbReference type="Proteomes" id="UP000477488">
    <property type="component" value="Unassembled WGS sequence"/>
</dbReference>
<feature type="transmembrane region" description="Helical" evidence="4">
    <location>
        <begin position="297"/>
        <end position="319"/>
    </location>
</feature>
<keyword evidence="2 4" id="KW-1133">Transmembrane helix</keyword>
<evidence type="ECO:0000256" key="3">
    <source>
        <dbReference type="ARBA" id="ARBA00023136"/>
    </source>
</evidence>
<dbReference type="GO" id="GO:0022857">
    <property type="term" value="F:transmembrane transporter activity"/>
    <property type="evidence" value="ECO:0007669"/>
    <property type="project" value="InterPro"/>
</dbReference>
<dbReference type="Gene3D" id="1.20.1250.20">
    <property type="entry name" value="MFS general substrate transporter like domains"/>
    <property type="match status" value="1"/>
</dbReference>
<comment type="caution">
    <text evidence="5">The sequence shown here is derived from an EMBL/GenBank/DDBJ whole genome shotgun (WGS) entry which is preliminary data.</text>
</comment>
<evidence type="ECO:0000256" key="4">
    <source>
        <dbReference type="SAM" id="Phobius"/>
    </source>
</evidence>
<feature type="transmembrane region" description="Helical" evidence="4">
    <location>
        <begin position="356"/>
        <end position="377"/>
    </location>
</feature>
<name>A0A6L5XNE1_9BACT</name>
<feature type="transmembrane region" description="Helical" evidence="4">
    <location>
        <begin position="58"/>
        <end position="75"/>
    </location>
</feature>
<dbReference type="InterPro" id="IPR050327">
    <property type="entry name" value="Proton-linked_MCT"/>
</dbReference>
<reference evidence="5 6" key="1">
    <citation type="submission" date="2019-09" db="EMBL/GenBank/DDBJ databases">
        <title>In-depth cultivation of the pig gut microbiome towards novel bacterial diversity and tailored functional studies.</title>
        <authorList>
            <person name="Wylensek D."/>
            <person name="Hitch T.C.A."/>
            <person name="Clavel T."/>
        </authorList>
    </citation>
    <scope>NUCLEOTIDE SEQUENCE [LARGE SCALE GENOMIC DNA]</scope>
    <source>
        <strain evidence="5 6">PG-178-WT-4</strain>
    </source>
</reference>
<dbReference type="AlphaFoldDB" id="A0A6L5XNE1"/>
<keyword evidence="6" id="KW-1185">Reference proteome</keyword>
<proteinExistence type="predicted"/>
<dbReference type="InterPro" id="IPR036259">
    <property type="entry name" value="MFS_trans_sf"/>
</dbReference>
<evidence type="ECO:0000313" key="6">
    <source>
        <dbReference type="Proteomes" id="UP000477488"/>
    </source>
</evidence>
<dbReference type="Pfam" id="PF07690">
    <property type="entry name" value="MFS_1"/>
    <property type="match status" value="1"/>
</dbReference>
<dbReference type="EMBL" id="VUMH01000014">
    <property type="protein sequence ID" value="MSS28793.1"/>
    <property type="molecule type" value="Genomic_DNA"/>
</dbReference>
<protein>
    <submittedName>
        <fullName evidence="5">MFS transporter</fullName>
    </submittedName>
</protein>
<feature type="transmembrane region" description="Helical" evidence="4">
    <location>
        <begin position="238"/>
        <end position="258"/>
    </location>
</feature>
<feature type="transmembrane region" description="Helical" evidence="4">
    <location>
        <begin position="26"/>
        <end position="46"/>
    </location>
</feature>
<evidence type="ECO:0000256" key="2">
    <source>
        <dbReference type="ARBA" id="ARBA00022989"/>
    </source>
</evidence>
<organism evidence="5 6">
    <name type="scientific">Desulfovibrio porci</name>
    <dbReference type="NCBI Taxonomy" id="2605782"/>
    <lineage>
        <taxon>Bacteria</taxon>
        <taxon>Pseudomonadati</taxon>
        <taxon>Thermodesulfobacteriota</taxon>
        <taxon>Desulfovibrionia</taxon>
        <taxon>Desulfovibrionales</taxon>
        <taxon>Desulfovibrionaceae</taxon>
        <taxon>Desulfovibrio</taxon>
    </lineage>
</organism>
<feature type="transmembrane region" description="Helical" evidence="4">
    <location>
        <begin position="270"/>
        <end position="291"/>
    </location>
</feature>
<dbReference type="PANTHER" id="PTHR11360">
    <property type="entry name" value="MONOCARBOXYLATE TRANSPORTER"/>
    <property type="match status" value="1"/>
</dbReference>
<dbReference type="SUPFAM" id="SSF103473">
    <property type="entry name" value="MFS general substrate transporter"/>
    <property type="match status" value="1"/>
</dbReference>
<evidence type="ECO:0000313" key="5">
    <source>
        <dbReference type="EMBL" id="MSS28793.1"/>
    </source>
</evidence>
<feature type="transmembrane region" description="Helical" evidence="4">
    <location>
        <begin position="147"/>
        <end position="166"/>
    </location>
</feature>
<feature type="transmembrane region" description="Helical" evidence="4">
    <location>
        <begin position="331"/>
        <end position="350"/>
    </location>
</feature>
<feature type="transmembrane region" description="Helical" evidence="4">
    <location>
        <begin position="117"/>
        <end position="141"/>
    </location>
</feature>
<keyword evidence="1 4" id="KW-0812">Transmembrane</keyword>
<feature type="transmembrane region" description="Helical" evidence="4">
    <location>
        <begin position="81"/>
        <end position="105"/>
    </location>
</feature>
<keyword evidence="3 4" id="KW-0472">Membrane</keyword>
<accession>A0A6L5XNE1</accession>
<sequence length="402" mass="42553">MLQGSVLYCMNAFMEPLCAAHGWSRAGINISMGIASLMGQFAMPLAAAVSTRCSLRRLTALGALAGGVSIALMGMTGDIRLFTLLSIVAWISTQICGGVVGNALVSNWFYHYRGRAFGLANAGTSLSGAILPFVSLVLIRYFDVSTAYLALGLATCALAPLAWFLGRDTPQAMGLHPDGRRHEPRRSSLPPADVSFSHLLRSPQAWLLGLAFGLALMVASAVMSQMKPRFADLGLEAYPAMLLACASAFLAALAKYAWGWVCDRFTPLFAARLVMLCSAASLALGFLPSGIWTMTAFSLSFGGCIGGLWAILPAVVSYYFGGGNFLPSYKFISIFIILRSAGFPIMGLSHDLTGSYAASDVIFGVSLLASLGLMLLLRESGAVESAVRRHAAAHATEAARPR</sequence>
<feature type="transmembrane region" description="Helical" evidence="4">
    <location>
        <begin position="205"/>
        <end position="226"/>
    </location>
</feature>
<evidence type="ECO:0000256" key="1">
    <source>
        <dbReference type="ARBA" id="ARBA00022692"/>
    </source>
</evidence>
<dbReference type="PANTHER" id="PTHR11360:SF284">
    <property type="entry name" value="EG:103B4.3 PROTEIN-RELATED"/>
    <property type="match status" value="1"/>
</dbReference>